<gene>
    <name evidence="2" type="ORF">C2I19_11085</name>
</gene>
<feature type="chain" id="PRO_5015740540" evidence="1">
    <location>
        <begin position="21"/>
        <end position="246"/>
    </location>
</feature>
<comment type="caution">
    <text evidence="2">The sequence shown here is derived from an EMBL/GenBank/DDBJ whole genome shotgun (WGS) entry which is preliminary data.</text>
</comment>
<dbReference type="EMBL" id="PQWB01000042">
    <property type="protein sequence ID" value="POZ61927.1"/>
    <property type="molecule type" value="Genomic_DNA"/>
</dbReference>
<proteinExistence type="predicted"/>
<dbReference type="Proteomes" id="UP000237082">
    <property type="component" value="Unassembled WGS sequence"/>
</dbReference>
<dbReference type="AlphaFoldDB" id="A0A2S5DFY8"/>
<protein>
    <submittedName>
        <fullName evidence="2">Uncharacterized protein</fullName>
    </submittedName>
</protein>
<sequence length="246" mass="27011">MKRKLWIAALGLLAAQTTLAQTETTQEIGSGQLAGEKQVSLFRQTDDALPQVSFNTTGYTLFGVLYVAAAVAKMKSQSSSLQEAYHAYLQTHPEQPTLQQAFRNRLEQDMKTAGIEVASFDDVQSESNDKELKYRFDASKLSTHKLVVLDKLNTSYFAPSSTDPYKPLSKVVVTVYDHDHPDAKPLQFVRVANAAQGDSPYVFKDYEALSKDIGQAYSGLKASAEMLADELIRSMTKTDTAAASAP</sequence>
<evidence type="ECO:0000313" key="2">
    <source>
        <dbReference type="EMBL" id="POZ61927.1"/>
    </source>
</evidence>
<evidence type="ECO:0000313" key="3">
    <source>
        <dbReference type="Proteomes" id="UP000237082"/>
    </source>
</evidence>
<feature type="signal peptide" evidence="1">
    <location>
        <begin position="1"/>
        <end position="20"/>
    </location>
</feature>
<reference evidence="3" key="1">
    <citation type="submission" date="2018-02" db="EMBL/GenBank/DDBJ databases">
        <authorList>
            <person name="O'Hara-Hanley K."/>
            <person name="Soby S."/>
        </authorList>
    </citation>
    <scope>NUCLEOTIDE SEQUENCE [LARGE SCALE GENOMIC DNA]</scope>
    <source>
        <strain evidence="3">MWU14-2602</strain>
    </source>
</reference>
<dbReference type="RefSeq" id="WP_103902756.1">
    <property type="nucleotide sequence ID" value="NZ_PQWB01000042.1"/>
</dbReference>
<name>A0A2S5DFY8_9NEIS</name>
<evidence type="ECO:0000256" key="1">
    <source>
        <dbReference type="SAM" id="SignalP"/>
    </source>
</evidence>
<keyword evidence="3" id="KW-1185">Reference proteome</keyword>
<keyword evidence="1" id="KW-0732">Signal</keyword>
<organism evidence="2 3">
    <name type="scientific">Chromobacterium alticapitis</name>
    <dbReference type="NCBI Taxonomy" id="2073169"/>
    <lineage>
        <taxon>Bacteria</taxon>
        <taxon>Pseudomonadati</taxon>
        <taxon>Pseudomonadota</taxon>
        <taxon>Betaproteobacteria</taxon>
        <taxon>Neisseriales</taxon>
        <taxon>Chromobacteriaceae</taxon>
        <taxon>Chromobacterium</taxon>
    </lineage>
</organism>
<accession>A0A2S5DFY8</accession>